<dbReference type="Gene3D" id="3.40.50.150">
    <property type="entry name" value="Vaccinia Virus protein VP39"/>
    <property type="match status" value="1"/>
</dbReference>
<dbReference type="Proteomes" id="UP000055590">
    <property type="component" value="Chromosome"/>
</dbReference>
<dbReference type="RefSeq" id="WP_050727191.1">
    <property type="nucleotide sequence ID" value="NZ_CP012332.1"/>
</dbReference>
<evidence type="ECO:0000313" key="3">
    <source>
        <dbReference type="Proteomes" id="UP000055590"/>
    </source>
</evidence>
<dbReference type="SMART" id="SM00138">
    <property type="entry name" value="MeTrc"/>
    <property type="match status" value="1"/>
</dbReference>
<dbReference type="PRINTS" id="PR00996">
    <property type="entry name" value="CHERMTFRASE"/>
</dbReference>
<gene>
    <name evidence="2" type="ORF">AKJ08_3509</name>
</gene>
<dbReference type="PANTHER" id="PTHR24422:SF8">
    <property type="entry name" value="CHEMOTAXIS PROTEIN"/>
    <property type="match status" value="1"/>
</dbReference>
<dbReference type="InterPro" id="IPR000780">
    <property type="entry name" value="CheR_MeTrfase"/>
</dbReference>
<feature type="domain" description="CheR-type methyltransferase" evidence="1">
    <location>
        <begin position="10"/>
        <end position="263"/>
    </location>
</feature>
<dbReference type="InterPro" id="IPR050903">
    <property type="entry name" value="Bact_Chemotaxis_MeTrfase"/>
</dbReference>
<dbReference type="PROSITE" id="PS50123">
    <property type="entry name" value="CHER"/>
    <property type="match status" value="1"/>
</dbReference>
<dbReference type="PATRIC" id="fig|1391653.3.peg.3665"/>
<keyword evidence="3" id="KW-1185">Reference proteome</keyword>
<dbReference type="InterPro" id="IPR029063">
    <property type="entry name" value="SAM-dependent_MTases_sf"/>
</dbReference>
<dbReference type="Pfam" id="PF03705">
    <property type="entry name" value="CheR_N"/>
    <property type="match status" value="1"/>
</dbReference>
<dbReference type="Pfam" id="PF01739">
    <property type="entry name" value="CheR"/>
    <property type="match status" value="1"/>
</dbReference>
<keyword evidence="2" id="KW-0808">Transferase</keyword>
<dbReference type="GO" id="GO:0008757">
    <property type="term" value="F:S-adenosylmethionine-dependent methyltransferase activity"/>
    <property type="evidence" value="ECO:0007669"/>
    <property type="project" value="InterPro"/>
</dbReference>
<accession>A0A0K1PHY0</accession>
<dbReference type="AlphaFoldDB" id="A0A0K1PHY0"/>
<name>A0A0K1PHY0_9BACT</name>
<sequence>MKGLEDASGDLELDRLLEEIFRLYHYDFRSYARSSLRRRIAQALAALGTPTVGELLDRVVRDPVAFARLLPCLTIQVSDLFRDPEHWRALREQVLPHLSTYPSLRVWVAGCGAGEEAYTVAILLHEEGLLDRTQIYATDIDARSLEVARNGVYDVDRIRTFSRNYFASGGRASLSDYYSTAYGRAAMSTAIRKRILFSDHSLATDSAFAEVQLVSCRNVLIYFERTLQDRAIDLFADSLCPRGFLGLGSHESLRLCARANEFEPVAGGQRIYRRRASS</sequence>
<dbReference type="InterPro" id="IPR022641">
    <property type="entry name" value="CheR_N"/>
</dbReference>
<dbReference type="SUPFAM" id="SSF47757">
    <property type="entry name" value="Chemotaxis receptor methyltransferase CheR, N-terminal domain"/>
    <property type="match status" value="1"/>
</dbReference>
<dbReference type="EMBL" id="CP012332">
    <property type="protein sequence ID" value="AKU93122.1"/>
    <property type="molecule type" value="Genomic_DNA"/>
</dbReference>
<dbReference type="GO" id="GO:0032259">
    <property type="term" value="P:methylation"/>
    <property type="evidence" value="ECO:0007669"/>
    <property type="project" value="UniProtKB-KW"/>
</dbReference>
<evidence type="ECO:0000313" key="2">
    <source>
        <dbReference type="EMBL" id="AKU93122.1"/>
    </source>
</evidence>
<dbReference type="InterPro" id="IPR022642">
    <property type="entry name" value="CheR_C"/>
</dbReference>
<organism evidence="2 3">
    <name type="scientific">Vulgatibacter incomptus</name>
    <dbReference type="NCBI Taxonomy" id="1391653"/>
    <lineage>
        <taxon>Bacteria</taxon>
        <taxon>Pseudomonadati</taxon>
        <taxon>Myxococcota</taxon>
        <taxon>Myxococcia</taxon>
        <taxon>Myxococcales</taxon>
        <taxon>Cystobacterineae</taxon>
        <taxon>Vulgatibacteraceae</taxon>
        <taxon>Vulgatibacter</taxon>
    </lineage>
</organism>
<dbReference type="PANTHER" id="PTHR24422">
    <property type="entry name" value="CHEMOTAXIS PROTEIN METHYLTRANSFERASE"/>
    <property type="match status" value="1"/>
</dbReference>
<dbReference type="KEGG" id="vin:AKJ08_3509"/>
<proteinExistence type="predicted"/>
<reference evidence="2 3" key="1">
    <citation type="submission" date="2015-08" db="EMBL/GenBank/DDBJ databases">
        <authorList>
            <person name="Babu N.S."/>
            <person name="Beckwith C.J."/>
            <person name="Beseler K.G."/>
            <person name="Brison A."/>
            <person name="Carone J.V."/>
            <person name="Caskin T.P."/>
            <person name="Diamond M."/>
            <person name="Durham M.E."/>
            <person name="Foxe J.M."/>
            <person name="Go M."/>
            <person name="Henderson B.A."/>
            <person name="Jones I.B."/>
            <person name="McGettigan J.A."/>
            <person name="Micheletti S.J."/>
            <person name="Nasrallah M.E."/>
            <person name="Ortiz D."/>
            <person name="Piller C.R."/>
            <person name="Privatt S.R."/>
            <person name="Schneider S.L."/>
            <person name="Sharp S."/>
            <person name="Smith T.C."/>
            <person name="Stanton J.D."/>
            <person name="Ullery H.E."/>
            <person name="Wilson R.J."/>
            <person name="Serrano M.G."/>
            <person name="Buck G."/>
            <person name="Lee V."/>
            <person name="Wang Y."/>
            <person name="Carvalho R."/>
            <person name="Voegtly L."/>
            <person name="Shi R."/>
            <person name="Duckworth R."/>
            <person name="Johnson A."/>
            <person name="Loviza R."/>
            <person name="Walstead R."/>
            <person name="Shah Z."/>
            <person name="Kiflezghi M."/>
            <person name="Wade K."/>
            <person name="Ball S.L."/>
            <person name="Bradley K.W."/>
            <person name="Asai D.J."/>
            <person name="Bowman C.A."/>
            <person name="Russell D.A."/>
            <person name="Pope W.H."/>
            <person name="Jacobs-Sera D."/>
            <person name="Hendrix R.W."/>
            <person name="Hatfull G.F."/>
        </authorList>
    </citation>
    <scope>NUCLEOTIDE SEQUENCE [LARGE SCALE GENOMIC DNA]</scope>
    <source>
        <strain evidence="2 3">DSM 27710</strain>
    </source>
</reference>
<evidence type="ECO:0000259" key="1">
    <source>
        <dbReference type="PROSITE" id="PS50123"/>
    </source>
</evidence>
<dbReference type="SUPFAM" id="SSF53335">
    <property type="entry name" value="S-adenosyl-L-methionine-dependent methyltransferases"/>
    <property type="match status" value="1"/>
</dbReference>
<protein>
    <submittedName>
        <fullName evidence="2">Chemotaxis protein methyltransferase CheR</fullName>
    </submittedName>
</protein>
<keyword evidence="2" id="KW-0489">Methyltransferase</keyword>
<dbReference type="STRING" id="1391653.AKJ08_3509"/>